<protein>
    <submittedName>
        <fullName evidence="1">Uncharacterized protein</fullName>
    </submittedName>
</protein>
<keyword evidence="2" id="KW-1185">Reference proteome</keyword>
<evidence type="ECO:0000313" key="2">
    <source>
        <dbReference type="Proteomes" id="UP001341840"/>
    </source>
</evidence>
<gene>
    <name evidence="1" type="ORF">PIB30_034865</name>
</gene>
<dbReference type="PANTHER" id="PTHR48475:SF2">
    <property type="entry name" value="RIBONUCLEASE H"/>
    <property type="match status" value="1"/>
</dbReference>
<reference evidence="1 2" key="1">
    <citation type="journal article" date="2023" name="Plants (Basel)">
        <title>Bridging the Gap: Combining Genomics and Transcriptomics Approaches to Understand Stylosanthes scabra, an Orphan Legume from the Brazilian Caatinga.</title>
        <authorList>
            <person name="Ferreira-Neto J.R.C."/>
            <person name="da Silva M.D."/>
            <person name="Binneck E."/>
            <person name="de Melo N.F."/>
            <person name="da Silva R.H."/>
            <person name="de Melo A.L.T.M."/>
            <person name="Pandolfi V."/>
            <person name="Bustamante F.O."/>
            <person name="Brasileiro-Vidal A.C."/>
            <person name="Benko-Iseppon A.M."/>
        </authorList>
    </citation>
    <scope>NUCLEOTIDE SEQUENCE [LARGE SCALE GENOMIC DNA]</scope>
    <source>
        <tissue evidence="1">Leaves</tissue>
    </source>
</reference>
<organism evidence="1 2">
    <name type="scientific">Stylosanthes scabra</name>
    <dbReference type="NCBI Taxonomy" id="79078"/>
    <lineage>
        <taxon>Eukaryota</taxon>
        <taxon>Viridiplantae</taxon>
        <taxon>Streptophyta</taxon>
        <taxon>Embryophyta</taxon>
        <taxon>Tracheophyta</taxon>
        <taxon>Spermatophyta</taxon>
        <taxon>Magnoliopsida</taxon>
        <taxon>eudicotyledons</taxon>
        <taxon>Gunneridae</taxon>
        <taxon>Pentapetalae</taxon>
        <taxon>rosids</taxon>
        <taxon>fabids</taxon>
        <taxon>Fabales</taxon>
        <taxon>Fabaceae</taxon>
        <taxon>Papilionoideae</taxon>
        <taxon>50 kb inversion clade</taxon>
        <taxon>dalbergioids sensu lato</taxon>
        <taxon>Dalbergieae</taxon>
        <taxon>Pterocarpus clade</taxon>
        <taxon>Stylosanthes</taxon>
    </lineage>
</organism>
<comment type="caution">
    <text evidence="1">The sequence shown here is derived from an EMBL/GenBank/DDBJ whole genome shotgun (WGS) entry which is preliminary data.</text>
</comment>
<proteinExistence type="predicted"/>
<accession>A0ABU6QCB3</accession>
<sequence>MLNWAVELSQFDIKFRPWTTIEAQAMSDLLAEMAMIESSKGEYRSWKLHVDKSSTQSSAQEVGSRTLEICTNSQVVSSQINGTYRAKDPLLHELRKGMTLHSQRELAVTLLYQIWCARNLLVFERNRLSPSAIFEAARQAIVDRNFPS</sequence>
<name>A0ABU6QCB3_9FABA</name>
<evidence type="ECO:0000313" key="1">
    <source>
        <dbReference type="EMBL" id="MED6109555.1"/>
    </source>
</evidence>
<dbReference type="PANTHER" id="PTHR48475">
    <property type="entry name" value="RIBONUCLEASE H"/>
    <property type="match status" value="1"/>
</dbReference>
<dbReference type="EMBL" id="JASCZI010000164">
    <property type="protein sequence ID" value="MED6109555.1"/>
    <property type="molecule type" value="Genomic_DNA"/>
</dbReference>
<dbReference type="Proteomes" id="UP001341840">
    <property type="component" value="Unassembled WGS sequence"/>
</dbReference>